<keyword evidence="8" id="KW-1185">Reference proteome</keyword>
<dbReference type="Pfam" id="PF00872">
    <property type="entry name" value="Transposase_mut"/>
    <property type="match status" value="1"/>
</dbReference>
<dbReference type="GO" id="GO:0004803">
    <property type="term" value="F:transposase activity"/>
    <property type="evidence" value="ECO:0007669"/>
    <property type="project" value="UniProtKB-UniRule"/>
</dbReference>
<dbReference type="AlphaFoldDB" id="A0A1H6Y845"/>
<evidence type="ECO:0000256" key="3">
    <source>
        <dbReference type="ARBA" id="ARBA00022578"/>
    </source>
</evidence>
<sequence>MNYFTTSLMKNLIANDNNLPLFEEAVAELFRSELEKSINEILEHELTLFLDYERYDRSNNEDYRNGSYIRTFNTKYGVLNIKMPRDRLGLFYSSLLPKYRRHDHSTDQTIIDLFDKGLSNQDISSIVNHLCGASYSKQTVSNITDKCIENIDKFKSRQLSKEYAVVYTDATCMALRRDTVAKEAVHIAVGITVEGTKEILGYSIAPNESAEIWKELLEDFKSRGLESVSLFCTDGLAGMEEVIEQTFPAAKIQRCLVHISRNIAAKVRVTDRKEILDDFKEVYNASKLEEALSNLETFTSKWKRKYPRVIDILDKNTHLLTYFDYPKEVRHSIYSTNLIEGFNKQLKKKFKLKEQFPTETSMEKYLVSQFNQYNEKFMNRIHKGFGLVGRDQWFPN</sequence>
<keyword evidence="6" id="KW-0814">Transposable element</keyword>
<evidence type="ECO:0000256" key="2">
    <source>
        <dbReference type="ARBA" id="ARBA00010961"/>
    </source>
</evidence>
<dbReference type="PANTHER" id="PTHR33217:SF8">
    <property type="entry name" value="MUTATOR FAMILY TRANSPOSASE"/>
    <property type="match status" value="1"/>
</dbReference>
<organism evidence="7 8">
    <name type="scientific">Sharpea azabuensis</name>
    <dbReference type="NCBI Taxonomy" id="322505"/>
    <lineage>
        <taxon>Bacteria</taxon>
        <taxon>Bacillati</taxon>
        <taxon>Bacillota</taxon>
        <taxon>Erysipelotrichia</taxon>
        <taxon>Erysipelotrichales</taxon>
        <taxon>Coprobacillaceae</taxon>
        <taxon>Sharpea</taxon>
    </lineage>
</organism>
<reference evidence="8" key="1">
    <citation type="submission" date="2016-10" db="EMBL/GenBank/DDBJ databases">
        <authorList>
            <person name="Varghese N."/>
        </authorList>
    </citation>
    <scope>NUCLEOTIDE SEQUENCE [LARGE SCALE GENOMIC DNA]</scope>
    <source>
        <strain evidence="8">DSM 20406</strain>
    </source>
</reference>
<proteinExistence type="inferred from homology"/>
<dbReference type="GO" id="GO:0003677">
    <property type="term" value="F:DNA binding"/>
    <property type="evidence" value="ECO:0007669"/>
    <property type="project" value="UniProtKB-UniRule"/>
</dbReference>
<accession>A0A1H6Y845</accession>
<keyword evidence="3 6" id="KW-0815">Transposition</keyword>
<comment type="function">
    <text evidence="1 6">Required for the transposition of the insertion element.</text>
</comment>
<name>A0A1H6Y845_9FIRM</name>
<dbReference type="NCBIfam" id="NF033543">
    <property type="entry name" value="transpos_IS256"/>
    <property type="match status" value="1"/>
</dbReference>
<comment type="similarity">
    <text evidence="2 6">Belongs to the transposase mutator family.</text>
</comment>
<evidence type="ECO:0000313" key="7">
    <source>
        <dbReference type="EMBL" id="SEJ37439.1"/>
    </source>
</evidence>
<gene>
    <name evidence="7" type="ORF">SAMN04487834_11331</name>
</gene>
<keyword evidence="4 6" id="KW-0238">DNA-binding</keyword>
<dbReference type="OrthoDB" id="9779930at2"/>
<keyword evidence="5 6" id="KW-0233">DNA recombination</keyword>
<evidence type="ECO:0000256" key="4">
    <source>
        <dbReference type="ARBA" id="ARBA00023125"/>
    </source>
</evidence>
<dbReference type="Proteomes" id="UP000183028">
    <property type="component" value="Unassembled WGS sequence"/>
</dbReference>
<dbReference type="InterPro" id="IPR001207">
    <property type="entry name" value="Transposase_mutator"/>
</dbReference>
<dbReference type="PANTHER" id="PTHR33217">
    <property type="entry name" value="TRANSPOSASE FOR INSERTION SEQUENCE ELEMENT IS1081"/>
    <property type="match status" value="1"/>
</dbReference>
<evidence type="ECO:0000256" key="5">
    <source>
        <dbReference type="ARBA" id="ARBA00023172"/>
    </source>
</evidence>
<evidence type="ECO:0000256" key="6">
    <source>
        <dbReference type="RuleBase" id="RU365089"/>
    </source>
</evidence>
<dbReference type="GO" id="GO:0006313">
    <property type="term" value="P:DNA transposition"/>
    <property type="evidence" value="ECO:0007669"/>
    <property type="project" value="UniProtKB-UniRule"/>
</dbReference>
<dbReference type="PROSITE" id="PS01007">
    <property type="entry name" value="TRANSPOSASE_MUTATOR"/>
    <property type="match status" value="1"/>
</dbReference>
<dbReference type="RefSeq" id="WP_074732927.1">
    <property type="nucleotide sequence ID" value="NZ_FNYK01000133.1"/>
</dbReference>
<protein>
    <recommendedName>
        <fullName evidence="6">Mutator family transposase</fullName>
    </recommendedName>
</protein>
<dbReference type="EMBL" id="FNYK01000133">
    <property type="protein sequence ID" value="SEJ37439.1"/>
    <property type="molecule type" value="Genomic_DNA"/>
</dbReference>
<evidence type="ECO:0000256" key="1">
    <source>
        <dbReference type="ARBA" id="ARBA00002190"/>
    </source>
</evidence>
<evidence type="ECO:0000313" key="8">
    <source>
        <dbReference type="Proteomes" id="UP000183028"/>
    </source>
</evidence>